<feature type="compositionally biased region" description="Polar residues" evidence="1">
    <location>
        <begin position="34"/>
        <end position="45"/>
    </location>
</feature>
<dbReference type="Proteomes" id="UP001152607">
    <property type="component" value="Unassembled WGS sequence"/>
</dbReference>
<evidence type="ECO:0000313" key="2">
    <source>
        <dbReference type="EMBL" id="CAI6335719.1"/>
    </source>
</evidence>
<dbReference type="AlphaFoldDB" id="A0A9W4XKW7"/>
<proteinExistence type="predicted"/>
<organism evidence="2 3">
    <name type="scientific">Periconia digitata</name>
    <dbReference type="NCBI Taxonomy" id="1303443"/>
    <lineage>
        <taxon>Eukaryota</taxon>
        <taxon>Fungi</taxon>
        <taxon>Dikarya</taxon>
        <taxon>Ascomycota</taxon>
        <taxon>Pezizomycotina</taxon>
        <taxon>Dothideomycetes</taxon>
        <taxon>Pleosporomycetidae</taxon>
        <taxon>Pleosporales</taxon>
        <taxon>Massarineae</taxon>
        <taxon>Periconiaceae</taxon>
        <taxon>Periconia</taxon>
    </lineage>
</organism>
<accession>A0A9W4XKW7</accession>
<dbReference type="EMBL" id="CAOQHR010000006">
    <property type="protein sequence ID" value="CAI6335719.1"/>
    <property type="molecule type" value="Genomic_DNA"/>
</dbReference>
<evidence type="ECO:0000313" key="3">
    <source>
        <dbReference type="Proteomes" id="UP001152607"/>
    </source>
</evidence>
<feature type="region of interest" description="Disordered" evidence="1">
    <location>
        <begin position="34"/>
        <end position="53"/>
    </location>
</feature>
<gene>
    <name evidence="2" type="ORF">PDIGIT_LOCUS8804</name>
</gene>
<name>A0A9W4XKW7_9PLEO</name>
<keyword evidence="3" id="KW-1185">Reference proteome</keyword>
<comment type="caution">
    <text evidence="2">The sequence shown here is derived from an EMBL/GenBank/DDBJ whole genome shotgun (WGS) entry which is preliminary data.</text>
</comment>
<evidence type="ECO:0000256" key="1">
    <source>
        <dbReference type="SAM" id="MobiDB-lite"/>
    </source>
</evidence>
<sequence length="219" mass="23957">MQLSAPSAKGDWLLMHALQKRSRRPLLGPVLVQEQSSKGAGQASTMLRAGEQQVPEEQIGSTPLVGRRIFHTWLLSETFLGSEQPPMHAAICSMLLRNCLCQPPATHQLPFIIVIPTHIFLFLSYHLDPVVCYLAAAPFFFCALAAFPRTPSDDPVRPLCNRSQPGCTLRCSLLGIGGMISVCVRFSGAPSLHCLFLHNQSTRCITLPPRQLGNGQSCV</sequence>
<protein>
    <submittedName>
        <fullName evidence="2">Uncharacterized protein</fullName>
    </submittedName>
</protein>
<reference evidence="2" key="1">
    <citation type="submission" date="2023-01" db="EMBL/GenBank/DDBJ databases">
        <authorList>
            <person name="Van Ghelder C."/>
            <person name="Rancurel C."/>
        </authorList>
    </citation>
    <scope>NUCLEOTIDE SEQUENCE</scope>
    <source>
        <strain evidence="2">CNCM I-4278</strain>
    </source>
</reference>